<proteinExistence type="predicted"/>
<evidence type="ECO:0000313" key="1">
    <source>
        <dbReference type="EMBL" id="THU58547.1"/>
    </source>
</evidence>
<dbReference type="Gene3D" id="3.40.50.300">
    <property type="entry name" value="P-loop containing nucleotide triphosphate hydrolases"/>
    <property type="match status" value="1"/>
</dbReference>
<comment type="caution">
    <text evidence="1">The sequence shown here is derived from an EMBL/GenBank/DDBJ whole genome shotgun (WGS) entry which is preliminary data.</text>
</comment>
<accession>A0A4S8JA28</accession>
<dbReference type="InterPro" id="IPR027417">
    <property type="entry name" value="P-loop_NTPase"/>
</dbReference>
<protein>
    <submittedName>
        <fullName evidence="1">Uncharacterized protein</fullName>
    </submittedName>
</protein>
<organism evidence="1 2">
    <name type="scientific">Musa balbisiana</name>
    <name type="common">Banana</name>
    <dbReference type="NCBI Taxonomy" id="52838"/>
    <lineage>
        <taxon>Eukaryota</taxon>
        <taxon>Viridiplantae</taxon>
        <taxon>Streptophyta</taxon>
        <taxon>Embryophyta</taxon>
        <taxon>Tracheophyta</taxon>
        <taxon>Spermatophyta</taxon>
        <taxon>Magnoliopsida</taxon>
        <taxon>Liliopsida</taxon>
        <taxon>Zingiberales</taxon>
        <taxon>Musaceae</taxon>
        <taxon>Musa</taxon>
    </lineage>
</organism>
<sequence>MGRPAAAEAAKAAVKAAAEGWRIIPRPLLETILNNYALHHRVPQPVVLHGPRGVGKTSLLLHRLLPEWNKGPHVAAYVDLAGDPSATRPWASFSAASALPALGALRGRLERELEALVDHGVRRGTIGSRDVFTALNKWHGLDTALRRIIGPGRLSKKDEAASASALWSKALLAFSVRIGTGEINASLAVAEEKAMVAGGTRKYSMDEVAYMREAVTSLKLAKEVIGMHQDWRREAMKHLNWTGGFSRSLANSSTDWPCILLDILSAAAEVDFFQPKLVINNVDVLRKAIFSDDSTVSAAVYHDSFIWRLIALGANERCLPVILVTSDSYYSYQAFIDFGFLDIFISRETFGWTHQEAKLHMVSQFFSESEWKVIDGVLGPNPRQLSELYMLKKSSYYLEVMRDGSSNFEDVVDAYLAYLQVTVVNPAMESVLVILQKFASDVRAGTVPIDRLHFGAPWRHPPHTDDPVASLKWAKIQLMDFVQSFVNVEFGVNFLADDSLEILDDPSLVAMLEVGLLYKQRDPSFIRPITRGIQRCLARWLVQQKMQMRFGERVTYLWQRVMRGRSYRHLMKEIGYK</sequence>
<name>A0A4S8JA28_MUSBA</name>
<dbReference type="SUPFAM" id="SSF52540">
    <property type="entry name" value="P-loop containing nucleoside triphosphate hydrolases"/>
    <property type="match status" value="1"/>
</dbReference>
<dbReference type="PANTHER" id="PTHR36017:SF1">
    <property type="entry name" value="EMBRYO DEFECTIVE 1381"/>
    <property type="match status" value="1"/>
</dbReference>
<dbReference type="PANTHER" id="PTHR36017">
    <property type="entry name" value="EMBRYO DEFECTIVE 1381"/>
    <property type="match status" value="1"/>
</dbReference>
<evidence type="ECO:0000313" key="2">
    <source>
        <dbReference type="Proteomes" id="UP000317650"/>
    </source>
</evidence>
<dbReference type="AlphaFoldDB" id="A0A4S8JA28"/>
<dbReference type="STRING" id="52838.A0A4S8JA28"/>
<dbReference type="Proteomes" id="UP000317650">
    <property type="component" value="Chromosome 3"/>
</dbReference>
<keyword evidence="2" id="KW-1185">Reference proteome</keyword>
<dbReference type="EMBL" id="PYDT01000006">
    <property type="protein sequence ID" value="THU58547.1"/>
    <property type="molecule type" value="Genomic_DNA"/>
</dbReference>
<gene>
    <name evidence="1" type="ORF">C4D60_Mb03t15500</name>
</gene>
<reference evidence="1 2" key="1">
    <citation type="journal article" date="2019" name="Nat. Plants">
        <title>Genome sequencing of Musa balbisiana reveals subgenome evolution and function divergence in polyploid bananas.</title>
        <authorList>
            <person name="Yao X."/>
        </authorList>
    </citation>
    <scope>NUCLEOTIDE SEQUENCE [LARGE SCALE GENOMIC DNA]</scope>
    <source>
        <strain evidence="2">cv. DH-PKW</strain>
        <tissue evidence="1">Leaves</tissue>
    </source>
</reference>